<evidence type="ECO:0000256" key="1">
    <source>
        <dbReference type="SAM" id="Phobius"/>
    </source>
</evidence>
<comment type="caution">
    <text evidence="2">The sequence shown here is derived from an EMBL/GenBank/DDBJ whole genome shotgun (WGS) entry which is preliminary data.</text>
</comment>
<dbReference type="EMBL" id="LGIA01000180">
    <property type="protein sequence ID" value="KOH43692.1"/>
    <property type="molecule type" value="Genomic_DNA"/>
</dbReference>
<feature type="transmembrane region" description="Helical" evidence="1">
    <location>
        <begin position="12"/>
        <end position="30"/>
    </location>
</feature>
<dbReference type="AlphaFoldDB" id="A0A0L8V689"/>
<evidence type="ECO:0000313" key="3">
    <source>
        <dbReference type="Proteomes" id="UP000036958"/>
    </source>
</evidence>
<gene>
    <name evidence="2" type="ORF">NC99_34610</name>
</gene>
<name>A0A0L8V689_9BACT</name>
<keyword evidence="3" id="KW-1185">Reference proteome</keyword>
<reference evidence="3" key="1">
    <citation type="submission" date="2015-07" db="EMBL/GenBank/DDBJ databases">
        <title>Genome sequencing of Sunxiuqinia dokdonensis strain SK.</title>
        <authorList>
            <person name="Ahn S."/>
            <person name="Kim B.-C."/>
        </authorList>
    </citation>
    <scope>NUCLEOTIDE SEQUENCE [LARGE SCALE GENOMIC DNA]</scope>
    <source>
        <strain evidence="3">SK</strain>
    </source>
</reference>
<proteinExistence type="predicted"/>
<dbReference type="STRING" id="1409788.NC99_34610"/>
<keyword evidence="1" id="KW-1133">Transmembrane helix</keyword>
<keyword evidence="1" id="KW-0812">Transmembrane</keyword>
<protein>
    <submittedName>
        <fullName evidence="2">Uncharacterized protein</fullName>
    </submittedName>
</protein>
<evidence type="ECO:0000313" key="2">
    <source>
        <dbReference type="EMBL" id="KOH43692.1"/>
    </source>
</evidence>
<keyword evidence="1" id="KW-0472">Membrane</keyword>
<accession>A0A0L8V689</accession>
<organism evidence="2 3">
    <name type="scientific">Sunxiuqinia dokdonensis</name>
    <dbReference type="NCBI Taxonomy" id="1409788"/>
    <lineage>
        <taxon>Bacteria</taxon>
        <taxon>Pseudomonadati</taxon>
        <taxon>Bacteroidota</taxon>
        <taxon>Bacteroidia</taxon>
        <taxon>Marinilabiliales</taxon>
        <taxon>Prolixibacteraceae</taxon>
        <taxon>Sunxiuqinia</taxon>
    </lineage>
</organism>
<dbReference type="Proteomes" id="UP000036958">
    <property type="component" value="Unassembled WGS sequence"/>
</dbReference>
<sequence>MSVVFRITIMMSLYMLMMILIFMMMTLAIFDAAICCLKENSYII</sequence>